<reference evidence="1 2" key="1">
    <citation type="submission" date="2024-05" db="EMBL/GenBank/DDBJ databases">
        <title>Culex pipiens pipiens assembly and annotation.</title>
        <authorList>
            <person name="Alout H."/>
            <person name="Durand T."/>
        </authorList>
    </citation>
    <scope>NUCLEOTIDE SEQUENCE [LARGE SCALE GENOMIC DNA]</scope>
    <source>
        <strain evidence="1">HA-2024</strain>
        <tissue evidence="1">Whole body</tissue>
    </source>
</reference>
<proteinExistence type="predicted"/>
<keyword evidence="2" id="KW-1185">Reference proteome</keyword>
<organism evidence="1 2">
    <name type="scientific">Culex pipiens pipiens</name>
    <name type="common">Northern house mosquito</name>
    <dbReference type="NCBI Taxonomy" id="38569"/>
    <lineage>
        <taxon>Eukaryota</taxon>
        <taxon>Metazoa</taxon>
        <taxon>Ecdysozoa</taxon>
        <taxon>Arthropoda</taxon>
        <taxon>Hexapoda</taxon>
        <taxon>Insecta</taxon>
        <taxon>Pterygota</taxon>
        <taxon>Neoptera</taxon>
        <taxon>Endopterygota</taxon>
        <taxon>Diptera</taxon>
        <taxon>Nematocera</taxon>
        <taxon>Culicoidea</taxon>
        <taxon>Culicidae</taxon>
        <taxon>Culicinae</taxon>
        <taxon>Culicini</taxon>
        <taxon>Culex</taxon>
        <taxon>Culex</taxon>
    </lineage>
</organism>
<sequence length="318" mass="36553">MSDKHHQRLQLFLVDDTVNEDDAADINATDDDDQLLLPYELNDDAYAQIMAAILASSRRAAEVNRCNALNTVNTNKTLDCKFDRLISEVSGLRDAIEEKIDSINRKIKQTNKLFQASQDYDKRSGKACELVLMGIPYRRGENLREYFVRLCRVLGFQEFEIPLAYVRRMLSGSSSGSTARLKIPHYSHSILDNLKIRTNVKLTVQSRHTTPNESIIVVQFVFRNARNEFYRRYLDHKALCLRDIGLESGSRIFVNENLTRTNLGLKAEAMKMKRDGKLKNVFTVNGQIYVKRTSEHRPELVTSTVDLLLMDENKMRSN</sequence>
<dbReference type="AlphaFoldDB" id="A0ABD1D4L7"/>
<gene>
    <name evidence="1" type="ORF">pipiens_011864</name>
</gene>
<evidence type="ECO:0000313" key="1">
    <source>
        <dbReference type="EMBL" id="KAL1394568.1"/>
    </source>
</evidence>
<protein>
    <submittedName>
        <fullName evidence="1">Uncharacterized protein</fullName>
    </submittedName>
</protein>
<accession>A0ABD1D4L7</accession>
<evidence type="ECO:0000313" key="2">
    <source>
        <dbReference type="Proteomes" id="UP001562425"/>
    </source>
</evidence>
<comment type="caution">
    <text evidence="1">The sequence shown here is derived from an EMBL/GenBank/DDBJ whole genome shotgun (WGS) entry which is preliminary data.</text>
</comment>
<dbReference type="EMBL" id="JBEHCU010007549">
    <property type="protein sequence ID" value="KAL1394568.1"/>
    <property type="molecule type" value="Genomic_DNA"/>
</dbReference>
<feature type="non-terminal residue" evidence="1">
    <location>
        <position position="318"/>
    </location>
</feature>
<name>A0ABD1D4L7_CULPP</name>
<dbReference type="Proteomes" id="UP001562425">
    <property type="component" value="Unassembled WGS sequence"/>
</dbReference>